<name>A0A9W6UEA0_9STRA</name>
<dbReference type="AlphaFoldDB" id="A0A9W6UEA0"/>
<evidence type="ECO:0000313" key="2">
    <source>
        <dbReference type="EMBL" id="GMF31493.1"/>
    </source>
</evidence>
<dbReference type="EMBL" id="BSXW01000911">
    <property type="protein sequence ID" value="GMF31493.1"/>
    <property type="molecule type" value="Genomic_DNA"/>
</dbReference>
<proteinExistence type="predicted"/>
<gene>
    <name evidence="2" type="ORF">Plil01_001346100</name>
</gene>
<comment type="caution">
    <text evidence="2">The sequence shown here is derived from an EMBL/GenBank/DDBJ whole genome shotgun (WGS) entry which is preliminary data.</text>
</comment>
<feature type="compositionally biased region" description="Polar residues" evidence="1">
    <location>
        <begin position="25"/>
        <end position="43"/>
    </location>
</feature>
<keyword evidence="3" id="KW-1185">Reference proteome</keyword>
<evidence type="ECO:0000313" key="3">
    <source>
        <dbReference type="Proteomes" id="UP001165083"/>
    </source>
</evidence>
<accession>A0A9W6UEA0</accession>
<organism evidence="2 3">
    <name type="scientific">Phytophthora lilii</name>
    <dbReference type="NCBI Taxonomy" id="2077276"/>
    <lineage>
        <taxon>Eukaryota</taxon>
        <taxon>Sar</taxon>
        <taxon>Stramenopiles</taxon>
        <taxon>Oomycota</taxon>
        <taxon>Peronosporomycetes</taxon>
        <taxon>Peronosporales</taxon>
        <taxon>Peronosporaceae</taxon>
        <taxon>Phytophthora</taxon>
    </lineage>
</organism>
<feature type="region of interest" description="Disordered" evidence="1">
    <location>
        <begin position="25"/>
        <end position="46"/>
    </location>
</feature>
<feature type="region of interest" description="Disordered" evidence="1">
    <location>
        <begin position="54"/>
        <end position="73"/>
    </location>
</feature>
<dbReference type="OrthoDB" id="123399at2759"/>
<reference evidence="2" key="1">
    <citation type="submission" date="2023-04" db="EMBL/GenBank/DDBJ databases">
        <title>Phytophthora lilii NBRC 32176.</title>
        <authorList>
            <person name="Ichikawa N."/>
            <person name="Sato H."/>
            <person name="Tonouchi N."/>
        </authorList>
    </citation>
    <scope>NUCLEOTIDE SEQUENCE</scope>
    <source>
        <strain evidence="2">NBRC 32176</strain>
    </source>
</reference>
<evidence type="ECO:0000256" key="1">
    <source>
        <dbReference type="SAM" id="MobiDB-lite"/>
    </source>
</evidence>
<protein>
    <submittedName>
        <fullName evidence="2">Unnamed protein product</fullName>
    </submittedName>
</protein>
<dbReference type="Proteomes" id="UP001165083">
    <property type="component" value="Unassembled WGS sequence"/>
</dbReference>
<sequence length="309" mass="34509">MMECLKYLSDEVTRLRQIVKGNCESAHSSDLNTQPSTSSTHASNDLKIKRETAKNAVEPGANSPHSHKLREGPTEPAYVHFQNGQRGYNSKVEDQMNAIPNLDAAEKAPQVGNTKKGMHCPPLANLIKTYNSLNDQIITNERALEDSVAYLREVSVLNEARSRELRTQLDELRVYIDVEKGKRDDAVAAIIAKRWHTKQLGFRLLLENMAVKSKADAEKAFHEECAEIAHQLEEKNRVLSKLSGLIGAGRLGAGSPSGGNEIPKYAIVRTAKKFLERHRDDVFMCLLRSSPRIYLLTKEKLVGPISNEK</sequence>